<keyword evidence="3" id="KW-1185">Reference proteome</keyword>
<evidence type="ECO:0000256" key="1">
    <source>
        <dbReference type="SAM" id="MobiDB-lite"/>
    </source>
</evidence>
<dbReference type="AlphaFoldDB" id="A0A9Q1GGC7"/>
<protein>
    <submittedName>
        <fullName evidence="2">Uncharacterized protein</fullName>
    </submittedName>
</protein>
<evidence type="ECO:0000313" key="3">
    <source>
        <dbReference type="Proteomes" id="UP001153076"/>
    </source>
</evidence>
<dbReference type="EMBL" id="JAKOGI010004192">
    <property type="protein sequence ID" value="KAJ8419891.1"/>
    <property type="molecule type" value="Genomic_DNA"/>
</dbReference>
<proteinExistence type="predicted"/>
<dbReference type="Proteomes" id="UP001153076">
    <property type="component" value="Unassembled WGS sequence"/>
</dbReference>
<feature type="region of interest" description="Disordered" evidence="1">
    <location>
        <begin position="357"/>
        <end position="383"/>
    </location>
</feature>
<dbReference type="OrthoDB" id="1752359at2759"/>
<organism evidence="2 3">
    <name type="scientific">Carnegiea gigantea</name>
    <dbReference type="NCBI Taxonomy" id="171969"/>
    <lineage>
        <taxon>Eukaryota</taxon>
        <taxon>Viridiplantae</taxon>
        <taxon>Streptophyta</taxon>
        <taxon>Embryophyta</taxon>
        <taxon>Tracheophyta</taxon>
        <taxon>Spermatophyta</taxon>
        <taxon>Magnoliopsida</taxon>
        <taxon>eudicotyledons</taxon>
        <taxon>Gunneridae</taxon>
        <taxon>Pentapetalae</taxon>
        <taxon>Caryophyllales</taxon>
        <taxon>Cactineae</taxon>
        <taxon>Cactaceae</taxon>
        <taxon>Cactoideae</taxon>
        <taxon>Echinocereeae</taxon>
        <taxon>Carnegiea</taxon>
    </lineage>
</organism>
<reference evidence="2" key="1">
    <citation type="submission" date="2022-04" db="EMBL/GenBank/DDBJ databases">
        <title>Carnegiea gigantea Genome sequencing and assembly v2.</title>
        <authorList>
            <person name="Copetti D."/>
            <person name="Sanderson M.J."/>
            <person name="Burquez A."/>
            <person name="Wojciechowski M.F."/>
        </authorList>
    </citation>
    <scope>NUCLEOTIDE SEQUENCE</scope>
    <source>
        <strain evidence="2">SGP5-SGP5p</strain>
        <tissue evidence="2">Aerial part</tissue>
    </source>
</reference>
<comment type="caution">
    <text evidence="2">The sequence shown here is derived from an EMBL/GenBank/DDBJ whole genome shotgun (WGS) entry which is preliminary data.</text>
</comment>
<accession>A0A9Q1GGC7</accession>
<sequence>MWDGLSPVAPPKRLSDLCPGFELAVDEEAPECYELAELPQVIFYATLLNGAEKLREPVNRKRAREWRWQMRARPQRRRPPLRIATSRRPQFLLYKYYIILSHRILESSSFQGSVAFPLIYNMRKMANYVRESFIWRWRSASCPPHPLTEDFHVLCPRFSLSEAEGAAADFKLSEIVQATFYAMLLNEAIELGVAHDFAAESMKSSLIGLRWSTFEVWMDCVDHALMGAQFIGRPMKWRSVVPDTARRRALRRPALRPLLVRRMAKTKFTPRLRSLDELLAEGTQALSQSNPEAEVASTSSSASSGTGLPGSSFGCSSRSSSSERASTSSSFSEALLGPGKSVLKRKGPTPAVIQIVAEGSEFPRAPTRSDSQNGPGSHFPDPKVVTKLKRSAVEKQYLLPAEYSFVIPKANAIVNELPAKCIAVYRATLNYGLRFPLHPVVMEILNNSGVQSRLYRSKGSQGDRELRVALLQHRPGFMRAIEKKSKVKHWKYDFLFLRRESGCGDVPNWNKGKPVRNPFREPTVDERRTARYFQFYLHEDDEPRPIPKFMVQAIKSVKGPERRRSKSSDREPLNWLPKLKFFANDFFLAAAGLLILKNYTKDQARARLTVFETGDATLQQVAVNAKRRREVERQRLVTQQAKRRQAPSLVPCRKKPVVSLSVQKRQRTED</sequence>
<gene>
    <name evidence="2" type="ORF">Cgig2_017701</name>
</gene>
<feature type="compositionally biased region" description="Low complexity" evidence="1">
    <location>
        <begin position="296"/>
        <end position="333"/>
    </location>
</feature>
<evidence type="ECO:0000313" key="2">
    <source>
        <dbReference type="EMBL" id="KAJ8419891.1"/>
    </source>
</evidence>
<feature type="region of interest" description="Disordered" evidence="1">
    <location>
        <begin position="284"/>
        <end position="333"/>
    </location>
</feature>
<name>A0A9Q1GGC7_9CARY</name>